<evidence type="ECO:0000313" key="2">
    <source>
        <dbReference type="EMBL" id="KAF9947600.1"/>
    </source>
</evidence>
<feature type="chain" id="PRO_5040491644" evidence="1">
    <location>
        <begin position="22"/>
        <end position="100"/>
    </location>
</feature>
<proteinExistence type="predicted"/>
<dbReference type="OrthoDB" id="2414731at2759"/>
<protein>
    <submittedName>
        <fullName evidence="2">Uncharacterized protein</fullName>
    </submittedName>
</protein>
<keyword evidence="1" id="KW-0732">Signal</keyword>
<evidence type="ECO:0000256" key="1">
    <source>
        <dbReference type="SAM" id="SignalP"/>
    </source>
</evidence>
<keyword evidence="3" id="KW-1185">Reference proteome</keyword>
<dbReference type="AlphaFoldDB" id="A0A9P6IX09"/>
<evidence type="ECO:0000313" key="3">
    <source>
        <dbReference type="Proteomes" id="UP000738359"/>
    </source>
</evidence>
<dbReference type="Proteomes" id="UP000738359">
    <property type="component" value="Unassembled WGS sequence"/>
</dbReference>
<accession>A0A9P6IX09</accession>
<comment type="caution">
    <text evidence="2">The sequence shown here is derived from an EMBL/GenBank/DDBJ whole genome shotgun (WGS) entry which is preliminary data.</text>
</comment>
<gene>
    <name evidence="2" type="ORF">BGZ70_002603</name>
</gene>
<name>A0A9P6IX09_MORAP</name>
<dbReference type="EMBL" id="JAAAHY010001645">
    <property type="protein sequence ID" value="KAF9947600.1"/>
    <property type="molecule type" value="Genomic_DNA"/>
</dbReference>
<feature type="signal peptide" evidence="1">
    <location>
        <begin position="1"/>
        <end position="21"/>
    </location>
</feature>
<reference evidence="2" key="1">
    <citation type="journal article" date="2020" name="Fungal Divers.">
        <title>Resolving the Mortierellaceae phylogeny through synthesis of multi-gene phylogenetics and phylogenomics.</title>
        <authorList>
            <person name="Vandepol N."/>
            <person name="Liber J."/>
            <person name="Desiro A."/>
            <person name="Na H."/>
            <person name="Kennedy M."/>
            <person name="Barry K."/>
            <person name="Grigoriev I.V."/>
            <person name="Miller A.N."/>
            <person name="O'Donnell K."/>
            <person name="Stajich J.E."/>
            <person name="Bonito G."/>
        </authorList>
    </citation>
    <scope>NUCLEOTIDE SEQUENCE</scope>
    <source>
        <strain evidence="2">CK1249</strain>
    </source>
</reference>
<sequence length="100" mass="10377">MAILFIAWACGLVVLAATASAGPYRPGDMDSHCPGPVINPLTTIAPQTDFVPVTNVQPVINVLPTDYNDYSCNGNHGGDAGLGGQGGGYGGWGWGNSWWK</sequence>
<organism evidence="2 3">
    <name type="scientific">Mortierella alpina</name>
    <name type="common">Oleaginous fungus</name>
    <name type="synonym">Mortierella renispora</name>
    <dbReference type="NCBI Taxonomy" id="64518"/>
    <lineage>
        <taxon>Eukaryota</taxon>
        <taxon>Fungi</taxon>
        <taxon>Fungi incertae sedis</taxon>
        <taxon>Mucoromycota</taxon>
        <taxon>Mortierellomycotina</taxon>
        <taxon>Mortierellomycetes</taxon>
        <taxon>Mortierellales</taxon>
        <taxon>Mortierellaceae</taxon>
        <taxon>Mortierella</taxon>
    </lineage>
</organism>